<evidence type="ECO:0000313" key="2">
    <source>
        <dbReference type="EMBL" id="MCV9385278.1"/>
    </source>
</evidence>
<evidence type="ECO:0000313" key="3">
    <source>
        <dbReference type="Proteomes" id="UP001300692"/>
    </source>
</evidence>
<evidence type="ECO:0000256" key="1">
    <source>
        <dbReference type="SAM" id="SignalP"/>
    </source>
</evidence>
<dbReference type="EMBL" id="JAOYOD010000001">
    <property type="protein sequence ID" value="MCV9385278.1"/>
    <property type="molecule type" value="Genomic_DNA"/>
</dbReference>
<keyword evidence="1" id="KW-0732">Signal</keyword>
<gene>
    <name evidence="2" type="ORF">N7U62_01315</name>
</gene>
<dbReference type="Gene3D" id="2.120.10.30">
    <property type="entry name" value="TolB, C-terminal domain"/>
    <property type="match status" value="1"/>
</dbReference>
<keyword evidence="3" id="KW-1185">Reference proteome</keyword>
<evidence type="ECO:0008006" key="4">
    <source>
        <dbReference type="Google" id="ProtNLM"/>
    </source>
</evidence>
<protein>
    <recommendedName>
        <fullName evidence="4">Sugar lactone lactonase YvrE</fullName>
    </recommendedName>
</protein>
<reference evidence="2 3" key="1">
    <citation type="submission" date="2022-10" db="EMBL/GenBank/DDBJ databases">
        <title>Comparative genomics and taxonomic characterization of three novel marine species of genus Reichenbachiella exhibiting antioxidant and polysaccharide degradation activities.</title>
        <authorList>
            <person name="Muhammad N."/>
            <person name="Lee Y.-J."/>
            <person name="Ko J."/>
            <person name="Kim S.-G."/>
        </authorList>
    </citation>
    <scope>NUCLEOTIDE SEQUENCE [LARGE SCALE GENOMIC DNA]</scope>
    <source>
        <strain evidence="2 3">ABR2-5</strain>
    </source>
</reference>
<sequence>MTISTLKLLCFLALAYGNIQIVSAQLSEGTLVYDAPDQVVWHAASQTWFVSSLGGGISLEKDGYGWISRLDREGQVIAPYWIGKDEGMHAPSGMTLTENYLFVCDRDGVYQVDIEKSQIHAFFEIPDGEFVNDVAMGPDGELYVSDFFANRIYRIQPESKKVEVWLETDNLLSPDGLMIDQDQLIVACWGRLSEPGTFETSKLGDLLSIDLKSKKIRTLAQDVGNLEGITKIGNDFYITDWAAGKLLKVKPKSAEVQTILSGLEHPTDPWYAENLDVLAFPQHGTNQVLFLNMNSNLSEK</sequence>
<dbReference type="InterPro" id="IPR011042">
    <property type="entry name" value="6-blade_b-propeller_TolB-like"/>
</dbReference>
<name>A0ABT3CNG9_9BACT</name>
<dbReference type="RefSeq" id="WP_264136070.1">
    <property type="nucleotide sequence ID" value="NZ_JAOYOD010000001.1"/>
</dbReference>
<accession>A0ABT3CNG9</accession>
<proteinExistence type="predicted"/>
<feature type="chain" id="PRO_5046389066" description="Sugar lactone lactonase YvrE" evidence="1">
    <location>
        <begin position="25"/>
        <end position="300"/>
    </location>
</feature>
<dbReference type="Proteomes" id="UP001300692">
    <property type="component" value="Unassembled WGS sequence"/>
</dbReference>
<organism evidence="2 3">
    <name type="scientific">Reichenbachiella ulvae</name>
    <dbReference type="NCBI Taxonomy" id="2980104"/>
    <lineage>
        <taxon>Bacteria</taxon>
        <taxon>Pseudomonadati</taxon>
        <taxon>Bacteroidota</taxon>
        <taxon>Cytophagia</taxon>
        <taxon>Cytophagales</taxon>
        <taxon>Reichenbachiellaceae</taxon>
        <taxon>Reichenbachiella</taxon>
    </lineage>
</organism>
<comment type="caution">
    <text evidence="2">The sequence shown here is derived from an EMBL/GenBank/DDBJ whole genome shotgun (WGS) entry which is preliminary data.</text>
</comment>
<dbReference type="SUPFAM" id="SSF63829">
    <property type="entry name" value="Calcium-dependent phosphotriesterase"/>
    <property type="match status" value="1"/>
</dbReference>
<feature type="signal peptide" evidence="1">
    <location>
        <begin position="1"/>
        <end position="24"/>
    </location>
</feature>